<reference evidence="1" key="1">
    <citation type="submission" date="2020-02" db="EMBL/GenBank/DDBJ databases">
        <authorList>
            <person name="Meier V. D."/>
        </authorList>
    </citation>
    <scope>NUCLEOTIDE SEQUENCE</scope>
    <source>
        <strain evidence="1">AVDCRST_MAG45</strain>
    </source>
</reference>
<name>A0A6J4RZ96_9ACTN</name>
<evidence type="ECO:0000313" key="1">
    <source>
        <dbReference type="EMBL" id="CAA9479058.1"/>
    </source>
</evidence>
<gene>
    <name evidence="1" type="ORF">AVDCRST_MAG45-36</name>
</gene>
<sequence length="173" mass="19364">MPAEHLSPLPILFVDVDGVISLFGFPSHDDPPGSYHYVDGIIHCLSATAGERLRRLAERFELVWATGWEERANEYLPRLLDLEAPQLPTLTFDGRAVFGTAHWKVEAIDEYAGDRPAAWLDDNLDERCERWARERPAPTLLVPTDPAIGLDKEHVERLLRFADEVAGAAPGRA</sequence>
<accession>A0A6J4RZ96</accession>
<dbReference type="EMBL" id="CADCVU010000003">
    <property type="protein sequence ID" value="CAA9479058.1"/>
    <property type="molecule type" value="Genomic_DNA"/>
</dbReference>
<organism evidence="1">
    <name type="scientific">uncultured Solirubrobacterales bacterium</name>
    <dbReference type="NCBI Taxonomy" id="768556"/>
    <lineage>
        <taxon>Bacteria</taxon>
        <taxon>Bacillati</taxon>
        <taxon>Actinomycetota</taxon>
        <taxon>Thermoleophilia</taxon>
        <taxon>Solirubrobacterales</taxon>
        <taxon>environmental samples</taxon>
    </lineage>
</organism>
<proteinExistence type="predicted"/>
<protein>
    <recommendedName>
        <fullName evidence="2">Secreted protein</fullName>
    </recommendedName>
</protein>
<dbReference type="AlphaFoldDB" id="A0A6J4RZ96"/>
<evidence type="ECO:0008006" key="2">
    <source>
        <dbReference type="Google" id="ProtNLM"/>
    </source>
</evidence>
<dbReference type="Pfam" id="PF18143">
    <property type="entry name" value="HAD_SAK_2"/>
    <property type="match status" value="1"/>
</dbReference>